<dbReference type="Proteomes" id="UP000694044">
    <property type="component" value="Unassembled WGS sequence"/>
</dbReference>
<name>A0A8T1VMZ8_9STRA</name>
<feature type="region of interest" description="Disordered" evidence="1">
    <location>
        <begin position="1"/>
        <end position="97"/>
    </location>
</feature>
<accession>A0A8T1VMZ8</accession>
<sequence length="219" mass="24184">MVQVKSELTEAKLGPSPAESMTLKSEERSPVAGGDAGQASVLETTTRSEDGTVSERPSTPTVVKEQETSERSRNGKKRQGTEPRRPRAAKRPAKDVVARLRKRAEKSVRNELGKAMKLALTAAIELEERPDTSAPGPQQRSFLLAIAEAGRLLVDERDQVSVPRHLEDMRLLVIVSVAVVNIGHGEDLPGMWTLLDVLRELYEMYPERATALSRYDFLS</sequence>
<organism evidence="2 3">
    <name type="scientific">Phytophthora pseudosyringae</name>
    <dbReference type="NCBI Taxonomy" id="221518"/>
    <lineage>
        <taxon>Eukaryota</taxon>
        <taxon>Sar</taxon>
        <taxon>Stramenopiles</taxon>
        <taxon>Oomycota</taxon>
        <taxon>Peronosporomycetes</taxon>
        <taxon>Peronosporales</taxon>
        <taxon>Peronosporaceae</taxon>
        <taxon>Phytophthora</taxon>
    </lineage>
</organism>
<gene>
    <name evidence="2" type="ORF">PHYPSEUDO_004642</name>
</gene>
<evidence type="ECO:0000256" key="1">
    <source>
        <dbReference type="SAM" id="MobiDB-lite"/>
    </source>
</evidence>
<evidence type="ECO:0000313" key="2">
    <source>
        <dbReference type="EMBL" id="KAG7382672.1"/>
    </source>
</evidence>
<proteinExistence type="predicted"/>
<dbReference type="AlphaFoldDB" id="A0A8T1VMZ8"/>
<keyword evidence="3" id="KW-1185">Reference proteome</keyword>
<reference evidence="2" key="1">
    <citation type="submission" date="2021-02" db="EMBL/GenBank/DDBJ databases">
        <authorList>
            <person name="Palmer J.M."/>
        </authorList>
    </citation>
    <scope>NUCLEOTIDE SEQUENCE</scope>
    <source>
        <strain evidence="2">SCRP734</strain>
    </source>
</reference>
<protein>
    <submittedName>
        <fullName evidence="2">Uncharacterized protein</fullName>
    </submittedName>
</protein>
<dbReference type="EMBL" id="JAGDFM010000200">
    <property type="protein sequence ID" value="KAG7382672.1"/>
    <property type="molecule type" value="Genomic_DNA"/>
</dbReference>
<comment type="caution">
    <text evidence="2">The sequence shown here is derived from an EMBL/GenBank/DDBJ whole genome shotgun (WGS) entry which is preliminary data.</text>
</comment>
<evidence type="ECO:0000313" key="3">
    <source>
        <dbReference type="Proteomes" id="UP000694044"/>
    </source>
</evidence>
<feature type="compositionally biased region" description="Basic and acidic residues" evidence="1">
    <location>
        <begin position="64"/>
        <end position="85"/>
    </location>
</feature>